<evidence type="ECO:0000313" key="4">
    <source>
        <dbReference type="EMBL" id="GII95211.1"/>
    </source>
</evidence>
<proteinExistence type="inferred from homology"/>
<dbReference type="InterPro" id="IPR041522">
    <property type="entry name" value="CdaR_GGDEF"/>
</dbReference>
<dbReference type="AlphaFoldDB" id="A0A919RJX5"/>
<dbReference type="InterPro" id="IPR025736">
    <property type="entry name" value="PucR_C-HTH_dom"/>
</dbReference>
<evidence type="ECO:0000313" key="5">
    <source>
        <dbReference type="Proteomes" id="UP000606172"/>
    </source>
</evidence>
<comment type="caution">
    <text evidence="4">The sequence shown here is derived from an EMBL/GenBank/DDBJ whole genome shotgun (WGS) entry which is preliminary data.</text>
</comment>
<feature type="domain" description="CdaR GGDEF-like" evidence="3">
    <location>
        <begin position="299"/>
        <end position="426"/>
    </location>
</feature>
<reference evidence="4" key="1">
    <citation type="submission" date="2021-01" db="EMBL/GenBank/DDBJ databases">
        <title>Whole genome shotgun sequence of Sinosporangium siamense NBRC 109515.</title>
        <authorList>
            <person name="Komaki H."/>
            <person name="Tamura T."/>
        </authorList>
    </citation>
    <scope>NUCLEOTIDE SEQUENCE</scope>
    <source>
        <strain evidence="4">NBRC 109515</strain>
    </source>
</reference>
<dbReference type="Pfam" id="PF13556">
    <property type="entry name" value="HTH_30"/>
    <property type="match status" value="1"/>
</dbReference>
<evidence type="ECO:0000259" key="2">
    <source>
        <dbReference type="Pfam" id="PF13556"/>
    </source>
</evidence>
<accession>A0A919RJX5</accession>
<comment type="similarity">
    <text evidence="1">Belongs to the CdaR family.</text>
</comment>
<dbReference type="Pfam" id="PF17853">
    <property type="entry name" value="GGDEF_2"/>
    <property type="match status" value="1"/>
</dbReference>
<dbReference type="PANTHER" id="PTHR33744:SF17">
    <property type="entry name" value="CONSERVED PROTEIN"/>
    <property type="match status" value="1"/>
</dbReference>
<feature type="domain" description="PucR C-terminal helix-turn-helix" evidence="2">
    <location>
        <begin position="481"/>
        <end position="538"/>
    </location>
</feature>
<dbReference type="Gene3D" id="1.10.10.2840">
    <property type="entry name" value="PucR C-terminal helix-turn-helix domain"/>
    <property type="match status" value="1"/>
</dbReference>
<name>A0A919RJX5_9ACTN</name>
<gene>
    <name evidence="4" type="ORF">Ssi02_54420</name>
</gene>
<dbReference type="PANTHER" id="PTHR33744">
    <property type="entry name" value="CARBOHYDRATE DIACID REGULATOR"/>
    <property type="match status" value="1"/>
</dbReference>
<organism evidence="4 5">
    <name type="scientific">Sinosporangium siamense</name>
    <dbReference type="NCBI Taxonomy" id="1367973"/>
    <lineage>
        <taxon>Bacteria</taxon>
        <taxon>Bacillati</taxon>
        <taxon>Actinomycetota</taxon>
        <taxon>Actinomycetes</taxon>
        <taxon>Streptosporangiales</taxon>
        <taxon>Streptosporangiaceae</taxon>
        <taxon>Sinosporangium</taxon>
    </lineage>
</organism>
<sequence>MNWTDAPAQPVGSTLARAIEHLGSTLVDLLAGDPGTAGVVTGVHVHDPADPAPVPAGSIVLAVGLNDGPSLLALVQAAAGRAAAVVVRSSAADGRLVNRAGECGTVLLGLSPGASWLQALTLLNASGRTANVAPFSSPALTGELFDLANAICTLIDAPVTIDDRHGNVLAFSDRQEEADFIRVECILGRRTPVVYQRDGAARAIRRAAGPVYFEAVAVDERPTLPRLAVAIRAGEEFLGTIWAAVREAPTPDREQRLLEGSRLVAIRMLRLRGSDARRRVRGDRVAAALGGGATAATALRQLGLADTAAFVLAVSFDNGDTDLAAATDSLLIARRYGERQRIATALNTHLDASLPGSICAVIDDQIYAIVPARRLRDVQVIVESSCRSFLARTRSTEPMLIGIGRVGRGADDLERSRSDADRAVRVLRTARDGRSIAHAAEVDVEALLLESRDLLRMRGWGPTGAYAKLLAYDNARNASMLPTLRSWLDAHGDIVLAAENSHIHQNTLRYRLRRIGEIGGVDLDDPRTRLELALQLRLFEP</sequence>
<keyword evidence="5" id="KW-1185">Reference proteome</keyword>
<evidence type="ECO:0000259" key="3">
    <source>
        <dbReference type="Pfam" id="PF17853"/>
    </source>
</evidence>
<dbReference type="EMBL" id="BOOW01000034">
    <property type="protein sequence ID" value="GII95211.1"/>
    <property type="molecule type" value="Genomic_DNA"/>
</dbReference>
<evidence type="ECO:0000256" key="1">
    <source>
        <dbReference type="ARBA" id="ARBA00006754"/>
    </source>
</evidence>
<dbReference type="RefSeq" id="WP_204030293.1">
    <property type="nucleotide sequence ID" value="NZ_BOOW01000034.1"/>
</dbReference>
<dbReference type="InterPro" id="IPR051448">
    <property type="entry name" value="CdaR-like_regulators"/>
</dbReference>
<dbReference type="InterPro" id="IPR042070">
    <property type="entry name" value="PucR_C-HTH_sf"/>
</dbReference>
<dbReference type="Proteomes" id="UP000606172">
    <property type="component" value="Unassembled WGS sequence"/>
</dbReference>
<protein>
    <submittedName>
        <fullName evidence="4">PucR family transcriptional regulator</fullName>
    </submittedName>
</protein>